<reference evidence="1" key="1">
    <citation type="journal article" date="2013" name="Environ. Microbiol.">
        <title>Seasonally variable intestinal metagenomes of the red palm weevil (Rhynchophorus ferrugineus).</title>
        <authorList>
            <person name="Jia S."/>
            <person name="Zhang X."/>
            <person name="Zhang G."/>
            <person name="Yin A."/>
            <person name="Zhang S."/>
            <person name="Li F."/>
            <person name="Wang L."/>
            <person name="Zhao D."/>
            <person name="Yun Q."/>
            <person name="Tala"/>
            <person name="Wang J."/>
            <person name="Sun G."/>
            <person name="Baabdullah M."/>
            <person name="Yu X."/>
            <person name="Hu S."/>
            <person name="Al-Mssallem I.S."/>
            <person name="Yu J."/>
        </authorList>
    </citation>
    <scope>NUCLEOTIDE SEQUENCE</scope>
</reference>
<dbReference type="AlphaFoldDB" id="A0A060CEN0"/>
<organism evidence="1">
    <name type="scientific">uncultured Chitinophaga sp</name>
    <dbReference type="NCBI Taxonomy" id="339340"/>
    <lineage>
        <taxon>Bacteria</taxon>
        <taxon>Pseudomonadati</taxon>
        <taxon>Bacteroidota</taxon>
        <taxon>Chitinophagia</taxon>
        <taxon>Chitinophagales</taxon>
        <taxon>Chitinophagaceae</taxon>
        <taxon>Chitinophaga</taxon>
        <taxon>environmental samples</taxon>
    </lineage>
</organism>
<evidence type="ECO:0000313" key="1">
    <source>
        <dbReference type="EMBL" id="AIA91465.1"/>
    </source>
</evidence>
<dbReference type="EMBL" id="KF124150">
    <property type="protein sequence ID" value="AIA91465.1"/>
    <property type="molecule type" value="Genomic_DNA"/>
</dbReference>
<proteinExistence type="predicted"/>
<protein>
    <submittedName>
        <fullName evidence="1">CAZy families GH23 protein</fullName>
    </submittedName>
</protein>
<sequence length="143" mass="16914">MNRSGSHDFWHLQYYLPQETRNHVKKYISTHYYFEGNGGVTTMTKTERLKIMHQNANATTLSKRKKSEEDTSLRLRGKYFNAETICGILGINKDEFDKLNPHFDEELFEGNMYEMILPKDKMQSFLDKRQLVIEQSIDKLLSK</sequence>
<name>A0A060CEN0_9BACT</name>
<accession>A0A060CEN0</accession>